<feature type="signal peptide" evidence="1">
    <location>
        <begin position="1"/>
        <end position="20"/>
    </location>
</feature>
<sequence>MNTTASFSRKNIFVSTTALATPTLTVDGIGAETTAAGGVPVVSTVSAMGGLDRVVGMMSVRRPVPAVDGPDQEGSIRRR</sequence>
<name>A0A8J3PVN3_9ACTN</name>
<protein>
    <submittedName>
        <fullName evidence="2">Uncharacterized protein</fullName>
    </submittedName>
</protein>
<evidence type="ECO:0000313" key="3">
    <source>
        <dbReference type="Proteomes" id="UP000630097"/>
    </source>
</evidence>
<proteinExistence type="predicted"/>
<dbReference type="EMBL" id="BONV01000025">
    <property type="protein sequence ID" value="GIG81847.1"/>
    <property type="molecule type" value="Genomic_DNA"/>
</dbReference>
<dbReference type="AlphaFoldDB" id="A0A8J3PVN3"/>
<keyword evidence="1" id="KW-0732">Signal</keyword>
<dbReference type="Proteomes" id="UP000630097">
    <property type="component" value="Unassembled WGS sequence"/>
</dbReference>
<accession>A0A8J3PVN3</accession>
<organism evidence="2 3">
    <name type="scientific">Planotetraspora kaengkrachanensis</name>
    <dbReference type="NCBI Taxonomy" id="575193"/>
    <lineage>
        <taxon>Bacteria</taxon>
        <taxon>Bacillati</taxon>
        <taxon>Actinomycetota</taxon>
        <taxon>Actinomycetes</taxon>
        <taxon>Streptosporangiales</taxon>
        <taxon>Streptosporangiaceae</taxon>
        <taxon>Planotetraspora</taxon>
    </lineage>
</organism>
<keyword evidence="3" id="KW-1185">Reference proteome</keyword>
<gene>
    <name evidence="2" type="ORF">Pka01_49740</name>
</gene>
<reference evidence="2 3" key="1">
    <citation type="submission" date="2021-01" db="EMBL/GenBank/DDBJ databases">
        <title>Whole genome shotgun sequence of Planotetraspora kaengkrachanensis NBRC 104272.</title>
        <authorList>
            <person name="Komaki H."/>
            <person name="Tamura T."/>
        </authorList>
    </citation>
    <scope>NUCLEOTIDE SEQUENCE [LARGE SCALE GENOMIC DNA]</scope>
    <source>
        <strain evidence="2 3">NBRC 104272</strain>
    </source>
</reference>
<feature type="chain" id="PRO_5035153497" evidence="1">
    <location>
        <begin position="21"/>
        <end position="79"/>
    </location>
</feature>
<comment type="caution">
    <text evidence="2">The sequence shown here is derived from an EMBL/GenBank/DDBJ whole genome shotgun (WGS) entry which is preliminary data.</text>
</comment>
<evidence type="ECO:0000256" key="1">
    <source>
        <dbReference type="SAM" id="SignalP"/>
    </source>
</evidence>
<evidence type="ECO:0000313" key="2">
    <source>
        <dbReference type="EMBL" id="GIG81847.1"/>
    </source>
</evidence>